<reference evidence="1" key="1">
    <citation type="submission" date="2024-09" db="EMBL/GenBank/DDBJ databases">
        <title>Black Yeasts Isolated from many extreme environments.</title>
        <authorList>
            <person name="Coleine C."/>
            <person name="Stajich J.E."/>
            <person name="Selbmann L."/>
        </authorList>
    </citation>
    <scope>NUCLEOTIDE SEQUENCE</scope>
    <source>
        <strain evidence="1">CCFEE 5737</strain>
    </source>
</reference>
<keyword evidence="2" id="KW-1185">Reference proteome</keyword>
<proteinExistence type="predicted"/>
<accession>A0ACC3DTG6</accession>
<dbReference type="Proteomes" id="UP001186974">
    <property type="component" value="Unassembled WGS sequence"/>
</dbReference>
<evidence type="ECO:0000313" key="1">
    <source>
        <dbReference type="EMBL" id="KAK3079937.1"/>
    </source>
</evidence>
<organism evidence="1 2">
    <name type="scientific">Coniosporium uncinatum</name>
    <dbReference type="NCBI Taxonomy" id="93489"/>
    <lineage>
        <taxon>Eukaryota</taxon>
        <taxon>Fungi</taxon>
        <taxon>Dikarya</taxon>
        <taxon>Ascomycota</taxon>
        <taxon>Pezizomycotina</taxon>
        <taxon>Dothideomycetes</taxon>
        <taxon>Dothideomycetes incertae sedis</taxon>
        <taxon>Coniosporium</taxon>
    </lineage>
</organism>
<comment type="caution">
    <text evidence="1">The sequence shown here is derived from an EMBL/GenBank/DDBJ whole genome shotgun (WGS) entry which is preliminary data.</text>
</comment>
<gene>
    <name evidence="1" type="ORF">LTS18_003550</name>
</gene>
<name>A0ACC3DTG6_9PEZI</name>
<sequence>MSMSSMPMATGTGMAGMFDMASVPPACMTICRPMVQLTQMCDPKMMIEMANMGQANIECICNNPSFDVSVVGGLCSSCMMQAGVNNNELMRLESTCQFESASYQPSATVLVQGVMVTATAPTGTMTSGVTAPMTTGGMAGMSMNAAGAFASFPTAYAAAGAVAYGVANALL</sequence>
<protein>
    <submittedName>
        <fullName evidence="1">Uncharacterized protein</fullName>
    </submittedName>
</protein>
<dbReference type="EMBL" id="JAWDJW010000837">
    <property type="protein sequence ID" value="KAK3079937.1"/>
    <property type="molecule type" value="Genomic_DNA"/>
</dbReference>
<evidence type="ECO:0000313" key="2">
    <source>
        <dbReference type="Proteomes" id="UP001186974"/>
    </source>
</evidence>